<organism evidence="4 5">
    <name type="scientific">Candidatus Roizmanbacteria bacterium CG10_big_fil_rev_8_21_14_0_10_39_12</name>
    <dbReference type="NCBI Taxonomy" id="1974852"/>
    <lineage>
        <taxon>Bacteria</taxon>
        <taxon>Candidatus Roizmaniibacteriota</taxon>
    </lineage>
</organism>
<gene>
    <name evidence="4" type="ORF">COU87_04350</name>
</gene>
<dbReference type="PANTHER" id="PTHR46401:SF2">
    <property type="entry name" value="GLYCOSYLTRANSFERASE WBBK-RELATED"/>
    <property type="match status" value="1"/>
</dbReference>
<proteinExistence type="predicted"/>
<dbReference type="CDD" id="cd03809">
    <property type="entry name" value="GT4_MtfB-like"/>
    <property type="match status" value="1"/>
</dbReference>
<dbReference type="EMBL" id="PFEC01000076">
    <property type="protein sequence ID" value="PJE61492.1"/>
    <property type="molecule type" value="Genomic_DNA"/>
</dbReference>
<dbReference type="SUPFAM" id="SSF53756">
    <property type="entry name" value="UDP-Glycosyltransferase/glycogen phosphorylase"/>
    <property type="match status" value="1"/>
</dbReference>
<dbReference type="Proteomes" id="UP000230222">
    <property type="component" value="Unassembled WGS sequence"/>
</dbReference>
<reference evidence="5" key="1">
    <citation type="submission" date="2017-09" db="EMBL/GenBank/DDBJ databases">
        <title>Depth-based differentiation of microbial function through sediment-hosted aquifers and enrichment of novel symbionts in the deep terrestrial subsurface.</title>
        <authorList>
            <person name="Probst A.J."/>
            <person name="Ladd B."/>
            <person name="Jarett J.K."/>
            <person name="Geller-Mcgrath D.E."/>
            <person name="Sieber C.M.K."/>
            <person name="Emerson J.B."/>
            <person name="Anantharaman K."/>
            <person name="Thomas B.C."/>
            <person name="Malmstrom R."/>
            <person name="Stieglmeier M."/>
            <person name="Klingl A."/>
            <person name="Woyke T."/>
            <person name="Ryan C.M."/>
            <person name="Banfield J.F."/>
        </authorList>
    </citation>
    <scope>NUCLEOTIDE SEQUENCE [LARGE SCALE GENOMIC DNA]</scope>
</reference>
<accession>A0A2M8KNJ0</accession>
<dbReference type="InterPro" id="IPR028098">
    <property type="entry name" value="Glyco_trans_4-like_N"/>
</dbReference>
<evidence type="ECO:0000256" key="1">
    <source>
        <dbReference type="ARBA" id="ARBA00022679"/>
    </source>
</evidence>
<evidence type="ECO:0008006" key="6">
    <source>
        <dbReference type="Google" id="ProtNLM"/>
    </source>
</evidence>
<dbReference type="Pfam" id="PF13439">
    <property type="entry name" value="Glyco_transf_4"/>
    <property type="match status" value="1"/>
</dbReference>
<feature type="domain" description="Glycosyl transferase family 1" evidence="2">
    <location>
        <begin position="194"/>
        <end position="363"/>
    </location>
</feature>
<dbReference type="InterPro" id="IPR001296">
    <property type="entry name" value="Glyco_trans_1"/>
</dbReference>
<comment type="caution">
    <text evidence="4">The sequence shown here is derived from an EMBL/GenBank/DDBJ whole genome shotgun (WGS) entry which is preliminary data.</text>
</comment>
<evidence type="ECO:0000313" key="5">
    <source>
        <dbReference type="Proteomes" id="UP000230222"/>
    </source>
</evidence>
<dbReference type="AlphaFoldDB" id="A0A2M8KNJ0"/>
<feature type="domain" description="Glycosyltransferase subfamily 4-like N-terminal" evidence="3">
    <location>
        <begin position="15"/>
        <end position="176"/>
    </location>
</feature>
<evidence type="ECO:0000259" key="2">
    <source>
        <dbReference type="Pfam" id="PF00534"/>
    </source>
</evidence>
<sequence length="395" mass="45393">MRIGINGLYLSTPYSGIGQYTINLLRALSEIDHKNKYFIFTNAKIEFEFPANFRIIRIDPIPLFPKSFLSRFIWEEYQLGNAIKKYKLDIFHGLYQSLPRGVEKIGSIVTIHDAIPWRFPAERKQLAYRWYSDIRKSLLTKRAKKVVSISETTKMDLAPIYGMKPETIEVTYEPVDDIFFTQPTQKEIIECRKKFELPQKYILYSGGLKRHKNLRILIKSFSILSKTYKYPGHLLILGAVRNTMAVSKAIYYKPEDLMTYAKLMKVGDKVHIVGFVSRSEMSTLLHQSEAFISLSLYEGFGLPALEAVTAGVPSVLSKIGAFEEVIKGAGIYVYPYGAHRIAEKLNSVLNDKNVQTELKHQAKMRAAFFDQYAIAQRVLEIYQEVYDDCVTSFEP</sequence>
<dbReference type="GO" id="GO:0016757">
    <property type="term" value="F:glycosyltransferase activity"/>
    <property type="evidence" value="ECO:0007669"/>
    <property type="project" value="InterPro"/>
</dbReference>
<evidence type="ECO:0000313" key="4">
    <source>
        <dbReference type="EMBL" id="PJE61492.1"/>
    </source>
</evidence>
<protein>
    <recommendedName>
        <fullName evidence="6">Glycosyltransferase family 1 protein</fullName>
    </recommendedName>
</protein>
<name>A0A2M8KNJ0_9BACT</name>
<dbReference type="PANTHER" id="PTHR46401">
    <property type="entry name" value="GLYCOSYLTRANSFERASE WBBK-RELATED"/>
    <property type="match status" value="1"/>
</dbReference>
<evidence type="ECO:0000259" key="3">
    <source>
        <dbReference type="Pfam" id="PF13439"/>
    </source>
</evidence>
<dbReference type="GO" id="GO:0009103">
    <property type="term" value="P:lipopolysaccharide biosynthetic process"/>
    <property type="evidence" value="ECO:0007669"/>
    <property type="project" value="TreeGrafter"/>
</dbReference>
<dbReference type="Gene3D" id="3.40.50.2000">
    <property type="entry name" value="Glycogen Phosphorylase B"/>
    <property type="match status" value="2"/>
</dbReference>
<keyword evidence="1" id="KW-0808">Transferase</keyword>
<dbReference type="Pfam" id="PF00534">
    <property type="entry name" value="Glycos_transf_1"/>
    <property type="match status" value="1"/>
</dbReference>